<feature type="compositionally biased region" description="Acidic residues" evidence="1">
    <location>
        <begin position="35"/>
        <end position="48"/>
    </location>
</feature>
<dbReference type="Proteomes" id="UP001151760">
    <property type="component" value="Unassembled WGS sequence"/>
</dbReference>
<comment type="caution">
    <text evidence="2">The sequence shown here is derived from an EMBL/GenBank/DDBJ whole genome shotgun (WGS) entry which is preliminary data.</text>
</comment>
<dbReference type="EMBL" id="BQNB010014803">
    <property type="protein sequence ID" value="GJT32571.1"/>
    <property type="molecule type" value="Genomic_DNA"/>
</dbReference>
<proteinExistence type="predicted"/>
<feature type="region of interest" description="Disordered" evidence="1">
    <location>
        <begin position="1"/>
        <end position="48"/>
    </location>
</feature>
<gene>
    <name evidence="2" type="ORF">Tco_0922990</name>
</gene>
<accession>A0ABQ5CZQ5</accession>
<keyword evidence="3" id="KW-1185">Reference proteome</keyword>
<protein>
    <submittedName>
        <fullName evidence="2">Uncharacterized protein</fullName>
    </submittedName>
</protein>
<evidence type="ECO:0000313" key="3">
    <source>
        <dbReference type="Proteomes" id="UP001151760"/>
    </source>
</evidence>
<sequence length="279" mass="30907">MVKETPDEPSLVKRSKGGLVTKKRKPKSPLKLVDEPSDEGVPVEEPAYNEEDANLKRALELSLMKQGAQTQGTTRPLVIREPESQRIKPLPEVQGKGKEKVVEEQAAYDLLTLQTPKKKSLADQFIFQRRPPMPTESSAYAESPSIDAELTLTNSETESDEEASKINVGNQEGQAGPNPSIAVESQLQTSHVVHTGLNLKRMALGTSNASTQQKPEQMDEEFTTTAYPNVQENLKLPTEDQVILEEPASSTGTMSSFQNLDKDLSFTDLFFMKKPHEEE</sequence>
<feature type="region of interest" description="Disordered" evidence="1">
    <location>
        <begin position="65"/>
        <end position="99"/>
    </location>
</feature>
<feature type="compositionally biased region" description="Basic residues" evidence="1">
    <location>
        <begin position="13"/>
        <end position="28"/>
    </location>
</feature>
<evidence type="ECO:0000256" key="1">
    <source>
        <dbReference type="SAM" id="MobiDB-lite"/>
    </source>
</evidence>
<evidence type="ECO:0000313" key="2">
    <source>
        <dbReference type="EMBL" id="GJT32571.1"/>
    </source>
</evidence>
<reference evidence="2" key="2">
    <citation type="submission" date="2022-01" db="EMBL/GenBank/DDBJ databases">
        <authorList>
            <person name="Yamashiro T."/>
            <person name="Shiraishi A."/>
            <person name="Satake H."/>
            <person name="Nakayama K."/>
        </authorList>
    </citation>
    <scope>NUCLEOTIDE SEQUENCE</scope>
</reference>
<name>A0ABQ5CZQ5_9ASTR</name>
<organism evidence="2 3">
    <name type="scientific">Tanacetum coccineum</name>
    <dbReference type="NCBI Taxonomy" id="301880"/>
    <lineage>
        <taxon>Eukaryota</taxon>
        <taxon>Viridiplantae</taxon>
        <taxon>Streptophyta</taxon>
        <taxon>Embryophyta</taxon>
        <taxon>Tracheophyta</taxon>
        <taxon>Spermatophyta</taxon>
        <taxon>Magnoliopsida</taxon>
        <taxon>eudicotyledons</taxon>
        <taxon>Gunneridae</taxon>
        <taxon>Pentapetalae</taxon>
        <taxon>asterids</taxon>
        <taxon>campanulids</taxon>
        <taxon>Asterales</taxon>
        <taxon>Asteraceae</taxon>
        <taxon>Asteroideae</taxon>
        <taxon>Anthemideae</taxon>
        <taxon>Anthemidinae</taxon>
        <taxon>Tanacetum</taxon>
    </lineage>
</organism>
<feature type="region of interest" description="Disordered" evidence="1">
    <location>
        <begin position="123"/>
        <end position="183"/>
    </location>
</feature>
<reference evidence="2" key="1">
    <citation type="journal article" date="2022" name="Int. J. Mol. Sci.">
        <title>Draft Genome of Tanacetum Coccineum: Genomic Comparison of Closely Related Tanacetum-Family Plants.</title>
        <authorList>
            <person name="Yamashiro T."/>
            <person name="Shiraishi A."/>
            <person name="Nakayama K."/>
            <person name="Satake H."/>
        </authorList>
    </citation>
    <scope>NUCLEOTIDE SEQUENCE</scope>
</reference>